<feature type="region of interest" description="Disordered" evidence="1">
    <location>
        <begin position="1"/>
        <end position="43"/>
    </location>
</feature>
<dbReference type="EMBL" id="JAINUF010000015">
    <property type="protein sequence ID" value="KAJ8341275.1"/>
    <property type="molecule type" value="Genomic_DNA"/>
</dbReference>
<comment type="caution">
    <text evidence="2">The sequence shown here is derived from an EMBL/GenBank/DDBJ whole genome shotgun (WGS) entry which is preliminary data.</text>
</comment>
<reference evidence="2" key="1">
    <citation type="journal article" date="2023" name="Science">
        <title>Genome structures resolve the early diversification of teleost fishes.</title>
        <authorList>
            <person name="Parey E."/>
            <person name="Louis A."/>
            <person name="Montfort J."/>
            <person name="Bouchez O."/>
            <person name="Roques C."/>
            <person name="Iampietro C."/>
            <person name="Lluch J."/>
            <person name="Castinel A."/>
            <person name="Donnadieu C."/>
            <person name="Desvignes T."/>
            <person name="Floi Bucao C."/>
            <person name="Jouanno E."/>
            <person name="Wen M."/>
            <person name="Mejri S."/>
            <person name="Dirks R."/>
            <person name="Jansen H."/>
            <person name="Henkel C."/>
            <person name="Chen W.J."/>
            <person name="Zahm M."/>
            <person name="Cabau C."/>
            <person name="Klopp C."/>
            <person name="Thompson A.W."/>
            <person name="Robinson-Rechavi M."/>
            <person name="Braasch I."/>
            <person name="Lecointre G."/>
            <person name="Bobe J."/>
            <person name="Postlethwait J.H."/>
            <person name="Berthelot C."/>
            <person name="Roest Crollius H."/>
            <person name="Guiguen Y."/>
        </authorList>
    </citation>
    <scope>NUCLEOTIDE SEQUENCE</scope>
    <source>
        <strain evidence="2">WJC10195</strain>
    </source>
</reference>
<dbReference type="AlphaFoldDB" id="A0A9Q1EM59"/>
<evidence type="ECO:0000256" key="1">
    <source>
        <dbReference type="SAM" id="MobiDB-lite"/>
    </source>
</evidence>
<accession>A0A9Q1EM59</accession>
<sequence length="138" mass="14923">MKALRDLGARVPLAEDPEAGPSRQEEGVVEGAGMEEQTVNTSGRRTTFSWNWVQSGGALGASIPACAALRCCSIPSDASRIIWEDSLKRLSASSLQHLLVQPLPVVHMGLLEYVQQEGESGVVGAYVTRYVIFHQVED</sequence>
<gene>
    <name evidence="2" type="ORF">SKAU_G00335660</name>
</gene>
<dbReference type="Proteomes" id="UP001152622">
    <property type="component" value="Chromosome 15"/>
</dbReference>
<proteinExistence type="predicted"/>
<protein>
    <submittedName>
        <fullName evidence="2">Uncharacterized protein</fullName>
    </submittedName>
</protein>
<keyword evidence="3" id="KW-1185">Reference proteome</keyword>
<evidence type="ECO:0000313" key="2">
    <source>
        <dbReference type="EMBL" id="KAJ8341275.1"/>
    </source>
</evidence>
<name>A0A9Q1EM59_SYNKA</name>
<evidence type="ECO:0000313" key="3">
    <source>
        <dbReference type="Proteomes" id="UP001152622"/>
    </source>
</evidence>
<organism evidence="2 3">
    <name type="scientific">Synaphobranchus kaupii</name>
    <name type="common">Kaup's arrowtooth eel</name>
    <dbReference type="NCBI Taxonomy" id="118154"/>
    <lineage>
        <taxon>Eukaryota</taxon>
        <taxon>Metazoa</taxon>
        <taxon>Chordata</taxon>
        <taxon>Craniata</taxon>
        <taxon>Vertebrata</taxon>
        <taxon>Euteleostomi</taxon>
        <taxon>Actinopterygii</taxon>
        <taxon>Neopterygii</taxon>
        <taxon>Teleostei</taxon>
        <taxon>Anguilliformes</taxon>
        <taxon>Synaphobranchidae</taxon>
        <taxon>Synaphobranchus</taxon>
    </lineage>
</organism>